<sequence>MASKARSKTDSDRRLKIQELTETAALLKLEGKDRSDYIRQKLEEWELEEKTQNEHELAMERERQATERAKIAQESETARTVADSQPTSPASIQGSSNSPPNIPFEHFDEKSESVEVYLTGFEEVAHYYSLPRDKWYFRLVQCLRGKAYEAYLKLPSFQRDDYEALKEALLVQFELTAESCYKKF</sequence>
<keyword evidence="3" id="KW-1185">Reference proteome</keyword>
<comment type="caution">
    <text evidence="2">The sequence shown here is derived from an EMBL/GenBank/DDBJ whole genome shotgun (WGS) entry which is preliminary data.</text>
</comment>
<feature type="compositionally biased region" description="Basic and acidic residues" evidence="1">
    <location>
        <begin position="48"/>
        <end position="77"/>
    </location>
</feature>
<name>A0AAD8C8G4_BIOPF</name>
<gene>
    <name evidence="2" type="ORF">Bpfe_002306</name>
</gene>
<feature type="region of interest" description="Disordered" evidence="1">
    <location>
        <begin position="48"/>
        <end position="105"/>
    </location>
</feature>
<dbReference type="Proteomes" id="UP001233172">
    <property type="component" value="Unassembled WGS sequence"/>
</dbReference>
<accession>A0AAD8C8G4</accession>
<dbReference type="AlphaFoldDB" id="A0AAD8C8G4"/>
<reference evidence="2" key="2">
    <citation type="submission" date="2023-04" db="EMBL/GenBank/DDBJ databases">
        <authorList>
            <person name="Bu L."/>
            <person name="Lu L."/>
            <person name="Laidemitt M.R."/>
            <person name="Zhang S.M."/>
            <person name="Mutuku M."/>
            <person name="Mkoji G."/>
            <person name="Steinauer M."/>
            <person name="Loker E.S."/>
        </authorList>
    </citation>
    <scope>NUCLEOTIDE SEQUENCE</scope>
    <source>
        <strain evidence="2">KasaAsao</strain>
        <tissue evidence="2">Whole Snail</tissue>
    </source>
</reference>
<dbReference type="EMBL" id="JASAOG010000005">
    <property type="protein sequence ID" value="KAK0068371.1"/>
    <property type="molecule type" value="Genomic_DNA"/>
</dbReference>
<evidence type="ECO:0000256" key="1">
    <source>
        <dbReference type="SAM" id="MobiDB-lite"/>
    </source>
</evidence>
<reference evidence="2" key="1">
    <citation type="journal article" date="2023" name="PLoS Negl. Trop. Dis.">
        <title>A genome sequence for Biomphalaria pfeifferi, the major vector snail for the human-infecting parasite Schistosoma mansoni.</title>
        <authorList>
            <person name="Bu L."/>
            <person name="Lu L."/>
            <person name="Laidemitt M.R."/>
            <person name="Zhang S.M."/>
            <person name="Mutuku M."/>
            <person name="Mkoji G."/>
            <person name="Steinauer M."/>
            <person name="Loker E.S."/>
        </authorList>
    </citation>
    <scope>NUCLEOTIDE SEQUENCE</scope>
    <source>
        <strain evidence="2">KasaAsao</strain>
    </source>
</reference>
<proteinExistence type="predicted"/>
<evidence type="ECO:0000313" key="2">
    <source>
        <dbReference type="EMBL" id="KAK0068371.1"/>
    </source>
</evidence>
<evidence type="ECO:0000313" key="3">
    <source>
        <dbReference type="Proteomes" id="UP001233172"/>
    </source>
</evidence>
<dbReference type="PANTHER" id="PTHR46888:SF11">
    <property type="entry name" value="SCAN BOX DOMAIN-CONTAINING PROTEIN"/>
    <property type="match status" value="1"/>
</dbReference>
<organism evidence="2 3">
    <name type="scientific">Biomphalaria pfeifferi</name>
    <name type="common">Bloodfluke planorb</name>
    <name type="synonym">Freshwater snail</name>
    <dbReference type="NCBI Taxonomy" id="112525"/>
    <lineage>
        <taxon>Eukaryota</taxon>
        <taxon>Metazoa</taxon>
        <taxon>Spiralia</taxon>
        <taxon>Lophotrochozoa</taxon>
        <taxon>Mollusca</taxon>
        <taxon>Gastropoda</taxon>
        <taxon>Heterobranchia</taxon>
        <taxon>Euthyneura</taxon>
        <taxon>Panpulmonata</taxon>
        <taxon>Hygrophila</taxon>
        <taxon>Lymnaeoidea</taxon>
        <taxon>Planorbidae</taxon>
        <taxon>Biomphalaria</taxon>
    </lineage>
</organism>
<protein>
    <submittedName>
        <fullName evidence="2">Zinc finger protein</fullName>
    </submittedName>
</protein>
<dbReference type="PANTHER" id="PTHR46888">
    <property type="entry name" value="ZINC KNUCKLE DOMAINCONTAINING PROTEIN-RELATED"/>
    <property type="match status" value="1"/>
</dbReference>
<feature type="compositionally biased region" description="Polar residues" evidence="1">
    <location>
        <begin position="82"/>
        <end position="99"/>
    </location>
</feature>